<feature type="compositionally biased region" description="Polar residues" evidence="1">
    <location>
        <begin position="31"/>
        <end position="40"/>
    </location>
</feature>
<dbReference type="EMBL" id="JBBPBM010000001">
    <property type="protein sequence ID" value="KAK8602466.1"/>
    <property type="molecule type" value="Genomic_DNA"/>
</dbReference>
<organism evidence="2 3">
    <name type="scientific">Hibiscus sabdariffa</name>
    <name type="common">roselle</name>
    <dbReference type="NCBI Taxonomy" id="183260"/>
    <lineage>
        <taxon>Eukaryota</taxon>
        <taxon>Viridiplantae</taxon>
        <taxon>Streptophyta</taxon>
        <taxon>Embryophyta</taxon>
        <taxon>Tracheophyta</taxon>
        <taxon>Spermatophyta</taxon>
        <taxon>Magnoliopsida</taxon>
        <taxon>eudicotyledons</taxon>
        <taxon>Gunneridae</taxon>
        <taxon>Pentapetalae</taxon>
        <taxon>rosids</taxon>
        <taxon>malvids</taxon>
        <taxon>Malvales</taxon>
        <taxon>Malvaceae</taxon>
        <taxon>Malvoideae</taxon>
        <taxon>Hibiscus</taxon>
    </lineage>
</organism>
<gene>
    <name evidence="2" type="ORF">V6N12_052272</name>
</gene>
<name>A0ABR2GHR4_9ROSI</name>
<reference evidence="2 3" key="1">
    <citation type="journal article" date="2024" name="G3 (Bethesda)">
        <title>Genome assembly of Hibiscus sabdariffa L. provides insights into metabolisms of medicinal natural products.</title>
        <authorList>
            <person name="Kim T."/>
        </authorList>
    </citation>
    <scope>NUCLEOTIDE SEQUENCE [LARGE SCALE GENOMIC DNA]</scope>
    <source>
        <strain evidence="2">TK-2024</strain>
        <tissue evidence="2">Old leaves</tissue>
    </source>
</reference>
<comment type="caution">
    <text evidence="2">The sequence shown here is derived from an EMBL/GenBank/DDBJ whole genome shotgun (WGS) entry which is preliminary data.</text>
</comment>
<accession>A0ABR2GHR4</accession>
<sequence length="123" mass="13436">MGIGPQLVHPNSVLCLPQPYNRHHLGICFTSTLSSNNNGRHGQDNEPNPKLVRSPSVLQSYFSPDKSHESFSNYAPDEVSQVDATAEESEATQGGGRTLDEIHGQHVAILNRQVDATLDFIIS</sequence>
<dbReference type="Proteomes" id="UP001472677">
    <property type="component" value="Unassembled WGS sequence"/>
</dbReference>
<evidence type="ECO:0000256" key="1">
    <source>
        <dbReference type="SAM" id="MobiDB-lite"/>
    </source>
</evidence>
<evidence type="ECO:0000313" key="2">
    <source>
        <dbReference type="EMBL" id="KAK8602466.1"/>
    </source>
</evidence>
<evidence type="ECO:0000313" key="3">
    <source>
        <dbReference type="Proteomes" id="UP001472677"/>
    </source>
</evidence>
<keyword evidence="3" id="KW-1185">Reference proteome</keyword>
<feature type="region of interest" description="Disordered" evidence="1">
    <location>
        <begin position="31"/>
        <end position="98"/>
    </location>
</feature>
<proteinExistence type="predicted"/>
<protein>
    <submittedName>
        <fullName evidence="2">Uncharacterized protein</fullName>
    </submittedName>
</protein>